<dbReference type="AlphaFoldDB" id="A0A330M7C8"/>
<gene>
    <name evidence="1" type="ORF">SHEWBE_4456</name>
</gene>
<dbReference type="PROSITE" id="PS51257">
    <property type="entry name" value="PROKAR_LIPOPROTEIN"/>
    <property type="match status" value="1"/>
</dbReference>
<protein>
    <recommendedName>
        <fullName evidence="3">Lipoprotein</fullName>
    </recommendedName>
</protein>
<dbReference type="Proteomes" id="UP000250123">
    <property type="component" value="Chromosome SHEWBE"/>
</dbReference>
<dbReference type="KEGG" id="sbk:SHEWBE_4456"/>
<proteinExistence type="predicted"/>
<reference evidence="2" key="1">
    <citation type="submission" date="2018-06" db="EMBL/GenBank/DDBJ databases">
        <authorList>
            <person name="Cea G.-C."/>
            <person name="William W."/>
        </authorList>
    </citation>
    <scope>NUCLEOTIDE SEQUENCE [LARGE SCALE GENOMIC DNA]</scope>
    <source>
        <strain evidence="2">DB21MT-2</strain>
    </source>
</reference>
<accession>A0A330M7C8</accession>
<name>A0A330M7C8_9GAMM</name>
<evidence type="ECO:0008006" key="3">
    <source>
        <dbReference type="Google" id="ProtNLM"/>
    </source>
</evidence>
<evidence type="ECO:0000313" key="2">
    <source>
        <dbReference type="Proteomes" id="UP000250123"/>
    </source>
</evidence>
<sequence length="38" mass="3748">MDLKNIFKLGALSTALALTGCGGDINTGGEGGEYASSD</sequence>
<evidence type="ECO:0000313" key="1">
    <source>
        <dbReference type="EMBL" id="SQH78416.1"/>
    </source>
</evidence>
<organism evidence="1 2">
    <name type="scientific">Shewanella benthica</name>
    <dbReference type="NCBI Taxonomy" id="43661"/>
    <lineage>
        <taxon>Bacteria</taxon>
        <taxon>Pseudomonadati</taxon>
        <taxon>Pseudomonadota</taxon>
        <taxon>Gammaproteobacteria</taxon>
        <taxon>Alteromonadales</taxon>
        <taxon>Shewanellaceae</taxon>
        <taxon>Shewanella</taxon>
    </lineage>
</organism>
<dbReference type="EMBL" id="LS483452">
    <property type="protein sequence ID" value="SQH78416.1"/>
    <property type="molecule type" value="Genomic_DNA"/>
</dbReference>